<dbReference type="AlphaFoldDB" id="A0A172TL89"/>
<dbReference type="EMBL" id="CP011388">
    <property type="protein sequence ID" value="ANE47801.1"/>
    <property type="molecule type" value="Genomic_DNA"/>
</dbReference>
<dbReference type="PANTHER" id="PTHR48098">
    <property type="entry name" value="ENTEROCHELIN ESTERASE-RELATED"/>
    <property type="match status" value="1"/>
</dbReference>
<dbReference type="Gene3D" id="3.40.50.1820">
    <property type="entry name" value="alpha/beta hydrolase"/>
    <property type="match status" value="1"/>
</dbReference>
<dbReference type="STRING" id="1178515.SY83_17605"/>
<sequence length="243" mass="28175">MTDSKYYKRTIVKETISSTHLQEDRNLRIFLPPGYNEVLSYPVMYCQDGEDFFNFGRVATHMTRLILDEDYEPVIIVGVDVDKSVRTSEYSPDGTRFEPYTRFFAEELIPYIEQKYAARQERSERVLAGDSLGGTVSLHIALNYPELFDKVLSLSGAFYESTLARLTQETDLSRLDMYMVIGLQEESVVTDHGTLDFLSFNRRAHEILVERGAKPLYSEQEGKHVWGFWQGVLPEALQYFYNR</sequence>
<dbReference type="InterPro" id="IPR000801">
    <property type="entry name" value="Esterase-like"/>
</dbReference>
<dbReference type="InterPro" id="IPR050583">
    <property type="entry name" value="Mycobacterial_A85_antigen"/>
</dbReference>
<evidence type="ECO:0000313" key="1">
    <source>
        <dbReference type="EMBL" id="ANE47801.1"/>
    </source>
</evidence>
<evidence type="ECO:0000313" key="2">
    <source>
        <dbReference type="Proteomes" id="UP000076927"/>
    </source>
</evidence>
<dbReference type="OrthoDB" id="9803578at2"/>
<name>A0A172TL89_9BACL</name>
<proteinExistence type="predicted"/>
<organism evidence="1 2">
    <name type="scientific">Paenibacillus swuensis</name>
    <dbReference type="NCBI Taxonomy" id="1178515"/>
    <lineage>
        <taxon>Bacteria</taxon>
        <taxon>Bacillati</taxon>
        <taxon>Bacillota</taxon>
        <taxon>Bacilli</taxon>
        <taxon>Bacillales</taxon>
        <taxon>Paenibacillaceae</taxon>
        <taxon>Paenibacillus</taxon>
    </lineage>
</organism>
<reference evidence="1 2" key="1">
    <citation type="submission" date="2015-01" db="EMBL/GenBank/DDBJ databases">
        <title>Paenibacillus swuensis/DY6/whole genome sequencing.</title>
        <authorList>
            <person name="Kim M.K."/>
            <person name="Srinivasan S."/>
            <person name="Lee J.-J."/>
        </authorList>
    </citation>
    <scope>NUCLEOTIDE SEQUENCE [LARGE SCALE GENOMIC DNA]</scope>
    <source>
        <strain evidence="1 2">DY6</strain>
    </source>
</reference>
<dbReference type="PATRIC" id="fig|1178515.4.peg.3545"/>
<accession>A0A172TL89</accession>
<dbReference type="InterPro" id="IPR029058">
    <property type="entry name" value="AB_hydrolase_fold"/>
</dbReference>
<dbReference type="PANTHER" id="PTHR48098:SF3">
    <property type="entry name" value="IRON(III) ENTEROBACTIN ESTERASE"/>
    <property type="match status" value="1"/>
</dbReference>
<keyword evidence="2" id="KW-1185">Reference proteome</keyword>
<gene>
    <name evidence="1" type="ORF">SY83_17605</name>
</gene>
<dbReference type="Pfam" id="PF00756">
    <property type="entry name" value="Esterase"/>
    <property type="match status" value="1"/>
</dbReference>
<dbReference type="KEGG" id="pswu:SY83_17605"/>
<dbReference type="SUPFAM" id="SSF53474">
    <property type="entry name" value="alpha/beta-Hydrolases"/>
    <property type="match status" value="1"/>
</dbReference>
<dbReference type="RefSeq" id="WP_068608882.1">
    <property type="nucleotide sequence ID" value="NZ_CP011388.1"/>
</dbReference>
<protein>
    <submittedName>
        <fullName evidence="1">Enterochelin esterase</fullName>
    </submittedName>
</protein>
<dbReference type="Proteomes" id="UP000076927">
    <property type="component" value="Chromosome"/>
</dbReference>